<name>A0ACB5R7X0_9CLOT</name>
<comment type="caution">
    <text evidence="1">The sequence shown here is derived from an EMBL/GenBank/DDBJ whole genome shotgun (WGS) entry which is preliminary data.</text>
</comment>
<dbReference type="Proteomes" id="UP001058074">
    <property type="component" value="Unassembled WGS sequence"/>
</dbReference>
<protein>
    <submittedName>
        <fullName evidence="1">Maf-like protein</fullName>
    </submittedName>
</protein>
<sequence length="188" mass="21122">MNVVLASASIRRQELLERLYKEFTIIVSDFDESSVVYKGIPEEYVKELSKGKAMAVCKNINEPSIIIAADTIVVYNNDVLLKPKDEKDAYEMLKKLSGNLHYVYSGITVVNTYNNKIISESVETQVKFSDLNDAEINEYIKTGEPMDKSGAYGIQGYGGVFVEKINGCYYNVVGLPLNKLKEIIKRIS</sequence>
<evidence type="ECO:0000313" key="2">
    <source>
        <dbReference type="Proteomes" id="UP001058074"/>
    </source>
</evidence>
<gene>
    <name evidence="1" type="ORF">rsdtw13_03690</name>
</gene>
<dbReference type="EMBL" id="BROD01000001">
    <property type="protein sequence ID" value="GKX65111.1"/>
    <property type="molecule type" value="Genomic_DNA"/>
</dbReference>
<evidence type="ECO:0000313" key="1">
    <source>
        <dbReference type="EMBL" id="GKX65111.1"/>
    </source>
</evidence>
<reference evidence="1" key="1">
    <citation type="journal article" date="2025" name="Int. J. Syst. Evol. Microbiol.">
        <title>Inconstantimicrobium mannanitabidum sp. nov., a novel member of the family Clostridiaceae isolated from anoxic soil under the treatment of reductive soil disinfestation.</title>
        <authorList>
            <person name="Ueki A."/>
            <person name="Tonouchi A."/>
            <person name="Honma S."/>
            <person name="Kaku N."/>
            <person name="Ueki K."/>
        </authorList>
    </citation>
    <scope>NUCLEOTIDE SEQUENCE</scope>
    <source>
        <strain evidence="1">TW13</strain>
    </source>
</reference>
<organism evidence="1 2">
    <name type="scientific">Inconstantimicrobium mannanitabidum</name>
    <dbReference type="NCBI Taxonomy" id="1604901"/>
    <lineage>
        <taxon>Bacteria</taxon>
        <taxon>Bacillati</taxon>
        <taxon>Bacillota</taxon>
        <taxon>Clostridia</taxon>
        <taxon>Eubacteriales</taxon>
        <taxon>Clostridiaceae</taxon>
        <taxon>Inconstantimicrobium</taxon>
    </lineage>
</organism>
<accession>A0ACB5R7X0</accession>
<keyword evidence="2" id="KW-1185">Reference proteome</keyword>
<proteinExistence type="predicted"/>